<keyword evidence="12" id="KW-1185">Reference proteome</keyword>
<evidence type="ECO:0000256" key="4">
    <source>
        <dbReference type="ARBA" id="ARBA00022729"/>
    </source>
</evidence>
<evidence type="ECO:0000256" key="8">
    <source>
        <dbReference type="SAM" id="Phobius"/>
    </source>
</evidence>
<dbReference type="PANTHER" id="PTHR34992:SF1">
    <property type="entry name" value="COPPER ACQUISITION FACTOR BIM1-LIKE DOMAIN-CONTAINING PROTEIN"/>
    <property type="match status" value="1"/>
</dbReference>
<gene>
    <name evidence="11" type="ORF">G7Y89_g4426</name>
</gene>
<reference evidence="11 12" key="1">
    <citation type="submission" date="2020-03" db="EMBL/GenBank/DDBJ databases">
        <title>Draft Genome Sequence of Cudoniella acicularis.</title>
        <authorList>
            <person name="Buettner E."/>
            <person name="Kellner H."/>
        </authorList>
    </citation>
    <scope>NUCLEOTIDE SEQUENCE [LARGE SCALE GENOMIC DNA]</scope>
    <source>
        <strain evidence="11 12">DSM 108380</strain>
    </source>
</reference>
<dbReference type="PANTHER" id="PTHR34992">
    <property type="entry name" value="HYPHAL ANASTAMOSIS-7 PROTEIN"/>
    <property type="match status" value="1"/>
</dbReference>
<dbReference type="OrthoDB" id="2146436at2759"/>
<feature type="transmembrane region" description="Helical" evidence="8">
    <location>
        <begin position="211"/>
        <end position="234"/>
    </location>
</feature>
<comment type="subcellular location">
    <subcellularLocation>
        <location evidence="1">Cell membrane</location>
        <topology evidence="1">Lipid-anchor</topology>
        <topology evidence="1">GPI-anchor</topology>
    </subcellularLocation>
</comment>
<evidence type="ECO:0000313" key="12">
    <source>
        <dbReference type="Proteomes" id="UP000566819"/>
    </source>
</evidence>
<sequence>MIQPLARLSCLIAVLVTQCSAHFYLNYPTTIGFDDSLEGDFPCGSFTPDFTKDNITSYHVGGDTLALTSIHPQATWLFRATLDLTAQSNYTNLRPAIQQTGLGDFCETNINVPASWAGSKGIINIVQDAPDGILYQCAAVTFVTGVATSIPSSCDNVTGLSAAYTADPLLSALGPSATATGSTTGTSATASSTAKSSSNSMHAYSSGFGPAVWAFVVGSATFIACLFITALPAVKSQTSCVFNCLIPIGLADSSGCDDVTENCACLSAPSDVLEFFTNCIATVCQTNTAAFVSTATSLYESYCNSVYGSVTFSEAFAEESSAAAMSSTMVMANTTSSSSAAATAKANSSTSATASTTAKSDGNVWAPSVLIGTFALGSLVFMVVL</sequence>
<keyword evidence="4 9" id="KW-0732">Signal</keyword>
<feature type="transmembrane region" description="Helical" evidence="8">
    <location>
        <begin position="364"/>
        <end position="384"/>
    </location>
</feature>
<dbReference type="InterPro" id="IPR046530">
    <property type="entry name" value="BIM1-like_dom"/>
</dbReference>
<feature type="domain" description="Copper acquisition factor BIM1-like" evidence="10">
    <location>
        <begin position="20"/>
        <end position="159"/>
    </location>
</feature>
<keyword evidence="6" id="KW-0325">Glycoprotein</keyword>
<feature type="signal peptide" evidence="9">
    <location>
        <begin position="1"/>
        <end position="21"/>
    </location>
</feature>
<keyword evidence="8" id="KW-0812">Transmembrane</keyword>
<evidence type="ECO:0000313" key="11">
    <source>
        <dbReference type="EMBL" id="KAF4633689.1"/>
    </source>
</evidence>
<name>A0A8H4W7G7_9HELO</name>
<keyword evidence="3" id="KW-0336">GPI-anchor</keyword>
<evidence type="ECO:0000256" key="9">
    <source>
        <dbReference type="SAM" id="SignalP"/>
    </source>
</evidence>
<evidence type="ECO:0000256" key="7">
    <source>
        <dbReference type="ARBA" id="ARBA00023288"/>
    </source>
</evidence>
<dbReference type="Pfam" id="PF20238">
    <property type="entry name" value="BIM1-like_dom"/>
    <property type="match status" value="1"/>
</dbReference>
<evidence type="ECO:0000256" key="5">
    <source>
        <dbReference type="ARBA" id="ARBA00023136"/>
    </source>
</evidence>
<dbReference type="AlphaFoldDB" id="A0A8H4W7G7"/>
<dbReference type="EMBL" id="JAAMPI010000240">
    <property type="protein sequence ID" value="KAF4633689.1"/>
    <property type="molecule type" value="Genomic_DNA"/>
</dbReference>
<evidence type="ECO:0000256" key="1">
    <source>
        <dbReference type="ARBA" id="ARBA00004609"/>
    </source>
</evidence>
<evidence type="ECO:0000256" key="6">
    <source>
        <dbReference type="ARBA" id="ARBA00023180"/>
    </source>
</evidence>
<comment type="caution">
    <text evidence="11">The sequence shown here is derived from an EMBL/GenBank/DDBJ whole genome shotgun (WGS) entry which is preliminary data.</text>
</comment>
<proteinExistence type="predicted"/>
<dbReference type="Proteomes" id="UP000566819">
    <property type="component" value="Unassembled WGS sequence"/>
</dbReference>
<dbReference type="GO" id="GO:0005886">
    <property type="term" value="C:plasma membrane"/>
    <property type="evidence" value="ECO:0007669"/>
    <property type="project" value="UniProtKB-SubCell"/>
</dbReference>
<dbReference type="CDD" id="cd21176">
    <property type="entry name" value="LPMO_auxiliary-like"/>
    <property type="match status" value="1"/>
</dbReference>
<feature type="chain" id="PRO_5034024527" description="Copper acquisition factor BIM1-like domain-containing protein" evidence="9">
    <location>
        <begin position="22"/>
        <end position="385"/>
    </location>
</feature>
<accession>A0A8H4W7G7</accession>
<evidence type="ECO:0000256" key="2">
    <source>
        <dbReference type="ARBA" id="ARBA00022475"/>
    </source>
</evidence>
<keyword evidence="5 8" id="KW-0472">Membrane</keyword>
<protein>
    <recommendedName>
        <fullName evidence="10">Copper acquisition factor BIM1-like domain-containing protein</fullName>
    </recommendedName>
</protein>
<keyword evidence="2" id="KW-1003">Cell membrane</keyword>
<keyword evidence="7" id="KW-0449">Lipoprotein</keyword>
<dbReference type="InterPro" id="IPR046936">
    <property type="entry name" value="BIM1-like"/>
</dbReference>
<keyword evidence="8" id="KW-1133">Transmembrane helix</keyword>
<evidence type="ECO:0000256" key="3">
    <source>
        <dbReference type="ARBA" id="ARBA00022622"/>
    </source>
</evidence>
<evidence type="ECO:0000259" key="10">
    <source>
        <dbReference type="Pfam" id="PF20238"/>
    </source>
</evidence>
<dbReference type="GO" id="GO:0098552">
    <property type="term" value="C:side of membrane"/>
    <property type="evidence" value="ECO:0007669"/>
    <property type="project" value="UniProtKB-KW"/>
</dbReference>
<organism evidence="11 12">
    <name type="scientific">Cudoniella acicularis</name>
    <dbReference type="NCBI Taxonomy" id="354080"/>
    <lineage>
        <taxon>Eukaryota</taxon>
        <taxon>Fungi</taxon>
        <taxon>Dikarya</taxon>
        <taxon>Ascomycota</taxon>
        <taxon>Pezizomycotina</taxon>
        <taxon>Leotiomycetes</taxon>
        <taxon>Helotiales</taxon>
        <taxon>Tricladiaceae</taxon>
        <taxon>Cudoniella</taxon>
    </lineage>
</organism>